<protein>
    <submittedName>
        <fullName evidence="1">Uncharacterized protein</fullName>
    </submittedName>
</protein>
<sequence length="1240" mass="132078">MKIAQGLGAGIALMVLVSSVLAVDIVPLVESVVESNALNFATGALTKFGTTINGRTHQQLPMATFNGWQYATFYDQNRHVCLARRKLPGSGWETIRFTDYSIEVHDTHNAVVVGICEKDGTIHLVFDHHGSDLHYRASVQGLASNPETFAWDASLFGSVTDTLGSAGKIDRVTYPRFFSAPNGNLMLYYRYVTSANGDGMIQEYDGAAHDWTPGLGRFVARDEGIYTEGGETSAYRCPYLNCIAYAGDRLHCSWVWRDKFNGTSITNNHDLCYTYSDDNGRTWRNSDGTLIGETGSSSVISIDSPGLHIGSIPRNSGLKNQNTHFAYADGRVHAMLPHYADGTTTMYYHHYWRTVDGVWSSEVLSFSGGRPKLLGDDDGNLFLFNTGGGMLSIHKGVPNASMSAWSWSLIHEIIDPSTGGEACVDFTRWDRDRILSVYGQENPSVVLDYGDGVPFDGLPSALYIHDLHVTSRAILPEPTDGADDVAFDHSLEWTAGIGAVAHRVYWGTNEAAMAYHGEQAGTSFSPTGGSEPATYYWRIDEVAGDGGVATGAVWNYTTAIDLPPVIEPIPNQSLFAGEGAISIPLTVHDDFTPPDDLLLSATSSNQGLLRDSDISISGSGTSRTLMLVPVAGASGSVGVLVSASDGALTAYESFTLTVHNLVVQDVDLGTWSTAETWDPDGVPVVGNQYETTMRLRTPTTTAEFLGDSLTILPGGQLQLRNTGDPVVTVPDLILEGGTVYAGTGGEVVSTLDGAITVRSASYLRGYWNNTTGDARSLRIRSKISGGSDLISLASVEASTHTLYIENPANDFGGVWISESGTIEFAGAEAVGKGSIVVGDHGKLAIHGNWDQSFSSATLTVSNSPSARVEIGTNHWKVAVLSIGDTALGEGEYTADQLNALGDAVFSGSGNISVGLSIAGAIVQDTDLLPWDDPAVWDPDGVPVSGEIYTANMRLRTPSTTATFPGDALYILPSGDVTSQFQLRNIGNEIITVPDLILAGGTIYAGTGNNETNTLDGCITVVANSFVSGYWGESGPRSIRLLALVEGDATLTGSASSSASTHEWIIDNPGNTFSGTWISRRGKLHFTSAGAVGAADILVETYGGLRIDGDWNQSWLGASLTVANSSITSIELGNHHWVVAGMQLGSMDLSKGVYTVEELNAMSSTLFEGSGTITVGTRLPELSLDAFDENLELIWEGDGLKVQMLTNGLASGDWFDLPGVTASPMAIPTTNSNAFFRLVEP</sequence>
<gene>
    <name evidence="1" type="ORF">PDESU_05270</name>
</gene>
<dbReference type="Pfam" id="PF15892">
    <property type="entry name" value="BNR_4"/>
    <property type="match status" value="1"/>
</dbReference>
<evidence type="ECO:0000313" key="1">
    <source>
        <dbReference type="EMBL" id="VGO16679.1"/>
    </source>
</evidence>
<name>A0A6C2U9W6_PONDE</name>
<reference evidence="1 2" key="1">
    <citation type="submission" date="2019-04" db="EMBL/GenBank/DDBJ databases">
        <authorList>
            <person name="Van Vliet M D."/>
        </authorList>
    </citation>
    <scope>NUCLEOTIDE SEQUENCE [LARGE SCALE GENOMIC DNA]</scope>
    <source>
        <strain evidence="1 2">F1</strain>
    </source>
</reference>
<organism evidence="1 2">
    <name type="scientific">Pontiella desulfatans</name>
    <dbReference type="NCBI Taxonomy" id="2750659"/>
    <lineage>
        <taxon>Bacteria</taxon>
        <taxon>Pseudomonadati</taxon>
        <taxon>Kiritimatiellota</taxon>
        <taxon>Kiritimatiellia</taxon>
        <taxon>Kiritimatiellales</taxon>
        <taxon>Pontiellaceae</taxon>
        <taxon>Pontiella</taxon>
    </lineage>
</organism>
<evidence type="ECO:0000313" key="2">
    <source>
        <dbReference type="Proteomes" id="UP000366872"/>
    </source>
</evidence>
<dbReference type="InterPro" id="IPR013783">
    <property type="entry name" value="Ig-like_fold"/>
</dbReference>
<keyword evidence="2" id="KW-1185">Reference proteome</keyword>
<dbReference type="EMBL" id="CAAHFG010000004">
    <property type="protein sequence ID" value="VGO16679.1"/>
    <property type="molecule type" value="Genomic_DNA"/>
</dbReference>
<dbReference type="Proteomes" id="UP000366872">
    <property type="component" value="Unassembled WGS sequence"/>
</dbReference>
<accession>A0A6C2U9W6</accession>
<proteinExistence type="predicted"/>
<dbReference type="Gene3D" id="2.60.40.10">
    <property type="entry name" value="Immunoglobulins"/>
    <property type="match status" value="2"/>
</dbReference>
<dbReference type="AlphaFoldDB" id="A0A6C2U9W6"/>